<accession>B8GJR0</accession>
<dbReference type="GeneID" id="7272636"/>
<dbReference type="eggNOG" id="arCOG02466">
    <property type="taxonomic scope" value="Archaea"/>
</dbReference>
<dbReference type="Proteomes" id="UP000002457">
    <property type="component" value="Chromosome"/>
</dbReference>
<name>B8GJR0_METPE</name>
<evidence type="ECO:0000313" key="2">
    <source>
        <dbReference type="Proteomes" id="UP000002457"/>
    </source>
</evidence>
<dbReference type="Pfam" id="PF04410">
    <property type="entry name" value="Gar1"/>
    <property type="match status" value="1"/>
</dbReference>
<reference evidence="1 2" key="1">
    <citation type="journal article" date="2015" name="Genome Announc.">
        <title>Complete Genome Sequence of Methanosphaerula palustris E1-9CT, a Hydrogenotrophic Methanogen Isolated from a Minerotrophic Fen Peatland.</title>
        <authorList>
            <person name="Cadillo-Quiroz H."/>
            <person name="Browne P."/>
            <person name="Kyrpides N."/>
            <person name="Woyke T."/>
            <person name="Goodwin L."/>
            <person name="Detter C."/>
            <person name="Yavitt J.B."/>
            <person name="Zinder S.H."/>
        </authorList>
    </citation>
    <scope>NUCLEOTIDE SEQUENCE [LARGE SCALE GENOMIC DNA]</scope>
    <source>
        <strain evidence="2">ATCC BAA-1556 / DSM 19958 / E1-9c</strain>
    </source>
</reference>
<dbReference type="InterPro" id="IPR038664">
    <property type="entry name" value="Gar1/Naf1_Cbf5-bd_sf"/>
</dbReference>
<dbReference type="SUPFAM" id="SSF50447">
    <property type="entry name" value="Translation proteins"/>
    <property type="match status" value="1"/>
</dbReference>
<dbReference type="GO" id="GO:0001522">
    <property type="term" value="P:pseudouridine synthesis"/>
    <property type="evidence" value="ECO:0007669"/>
    <property type="project" value="InterPro"/>
</dbReference>
<dbReference type="OrthoDB" id="60264at2157"/>
<protein>
    <recommendedName>
        <fullName evidence="3">H/ACA RNA-protein complex component Gar1</fullName>
    </recommendedName>
</protein>
<dbReference type="HOGENOM" id="CLU_165884_3_1_2"/>
<sequence>MKVIGRINAICGRRLMIVRCDAAQLPKLYSIVVDQRMHPVGKIMDLFGNVSKPYATVLCQDQCTSQPGEKVFAR</sequence>
<dbReference type="Gene3D" id="2.40.10.230">
    <property type="entry name" value="Probable tRNA pseudouridine synthase domain"/>
    <property type="match status" value="1"/>
</dbReference>
<dbReference type="KEGG" id="mpl:Mpal_0332"/>
<evidence type="ECO:0000313" key="1">
    <source>
        <dbReference type="EMBL" id="ACL15714.1"/>
    </source>
</evidence>
<proteinExistence type="predicted"/>
<dbReference type="RefSeq" id="WP_012617033.1">
    <property type="nucleotide sequence ID" value="NC_011832.1"/>
</dbReference>
<organism evidence="1 2">
    <name type="scientific">Methanosphaerula palustris (strain ATCC BAA-1556 / DSM 19958 / E1-9c)</name>
    <dbReference type="NCBI Taxonomy" id="521011"/>
    <lineage>
        <taxon>Archaea</taxon>
        <taxon>Methanobacteriati</taxon>
        <taxon>Methanobacteriota</taxon>
        <taxon>Stenosarchaea group</taxon>
        <taxon>Methanomicrobia</taxon>
        <taxon>Methanomicrobiales</taxon>
        <taxon>Methanoregulaceae</taxon>
        <taxon>Methanosphaerula</taxon>
    </lineage>
</organism>
<dbReference type="InterPro" id="IPR009000">
    <property type="entry name" value="Transl_B-barrel_sf"/>
</dbReference>
<dbReference type="EMBL" id="CP001338">
    <property type="protein sequence ID" value="ACL15714.1"/>
    <property type="molecule type" value="Genomic_DNA"/>
</dbReference>
<dbReference type="InterPro" id="IPR007504">
    <property type="entry name" value="H/ACA_rnp_Gar1/Naf1"/>
</dbReference>
<dbReference type="AlphaFoldDB" id="B8GJR0"/>
<gene>
    <name evidence="1" type="ordered locus">Mpal_0332</name>
</gene>
<dbReference type="STRING" id="521011.Mpal_0332"/>
<evidence type="ECO:0008006" key="3">
    <source>
        <dbReference type="Google" id="ProtNLM"/>
    </source>
</evidence>
<keyword evidence="2" id="KW-1185">Reference proteome</keyword>
<dbReference type="GO" id="GO:0042254">
    <property type="term" value="P:ribosome biogenesis"/>
    <property type="evidence" value="ECO:0007669"/>
    <property type="project" value="InterPro"/>
</dbReference>